<dbReference type="AlphaFoldDB" id="A0A016VMC8"/>
<gene>
    <name evidence="1" type="primary">Acey_s0008.g257</name>
    <name evidence="1" type="ORF">Y032_0008g257</name>
</gene>
<dbReference type="Proteomes" id="UP000024635">
    <property type="component" value="Unassembled WGS sequence"/>
</dbReference>
<proteinExistence type="predicted"/>
<protein>
    <submittedName>
        <fullName evidence="1">Uncharacterized protein</fullName>
    </submittedName>
</protein>
<reference evidence="2" key="1">
    <citation type="journal article" date="2015" name="Nat. Genet.">
        <title>The genome and transcriptome of the zoonotic hookworm Ancylostoma ceylanicum identify infection-specific gene families.</title>
        <authorList>
            <person name="Schwarz E.M."/>
            <person name="Hu Y."/>
            <person name="Antoshechkin I."/>
            <person name="Miller M.M."/>
            <person name="Sternberg P.W."/>
            <person name="Aroian R.V."/>
        </authorList>
    </citation>
    <scope>NUCLEOTIDE SEQUENCE</scope>
    <source>
        <strain evidence="2">HY135</strain>
    </source>
</reference>
<comment type="caution">
    <text evidence="1">The sequence shown here is derived from an EMBL/GenBank/DDBJ whole genome shotgun (WGS) entry which is preliminary data.</text>
</comment>
<evidence type="ECO:0000313" key="1">
    <source>
        <dbReference type="EMBL" id="EYC27928.1"/>
    </source>
</evidence>
<name>A0A016VMC8_9BILA</name>
<dbReference type="OrthoDB" id="5849106at2759"/>
<keyword evidence="2" id="KW-1185">Reference proteome</keyword>
<dbReference type="EMBL" id="JARK01001344">
    <property type="protein sequence ID" value="EYC27928.1"/>
    <property type="molecule type" value="Genomic_DNA"/>
</dbReference>
<evidence type="ECO:0000313" key="2">
    <source>
        <dbReference type="Proteomes" id="UP000024635"/>
    </source>
</evidence>
<sequence>MVRRVGSRAQPVEHKYMLEESPVSHGAHHAESVRYGNFAVLEVCPATSFDKAEVVNSISSMFPEATPLPVSPPYSPILRWKLDLSAEKEFLVKFDLLNELLLSLPVKKSCVMKAPLDVIAQTIIDEHKESEYGE</sequence>
<organism evidence="1 2">
    <name type="scientific">Ancylostoma ceylanicum</name>
    <dbReference type="NCBI Taxonomy" id="53326"/>
    <lineage>
        <taxon>Eukaryota</taxon>
        <taxon>Metazoa</taxon>
        <taxon>Ecdysozoa</taxon>
        <taxon>Nematoda</taxon>
        <taxon>Chromadorea</taxon>
        <taxon>Rhabditida</taxon>
        <taxon>Rhabditina</taxon>
        <taxon>Rhabditomorpha</taxon>
        <taxon>Strongyloidea</taxon>
        <taxon>Ancylostomatidae</taxon>
        <taxon>Ancylostomatinae</taxon>
        <taxon>Ancylostoma</taxon>
    </lineage>
</organism>
<accession>A0A016VMC8</accession>